<dbReference type="Proteomes" id="UP001064106">
    <property type="component" value="Unassembled WGS sequence"/>
</dbReference>
<accession>A0ABT2R0Y9</accession>
<protein>
    <submittedName>
        <fullName evidence="2">Uncharacterized protein</fullName>
    </submittedName>
</protein>
<feature type="chain" id="PRO_5046388906" evidence="1">
    <location>
        <begin position="25"/>
        <end position="205"/>
    </location>
</feature>
<organism evidence="2 3">
    <name type="scientific">Alloalcanivorax balearicus MACL04</name>
    <dbReference type="NCBI Taxonomy" id="1177182"/>
    <lineage>
        <taxon>Bacteria</taxon>
        <taxon>Pseudomonadati</taxon>
        <taxon>Pseudomonadota</taxon>
        <taxon>Gammaproteobacteria</taxon>
        <taxon>Oceanospirillales</taxon>
        <taxon>Alcanivoracaceae</taxon>
        <taxon>Alloalcanivorax</taxon>
    </lineage>
</organism>
<dbReference type="EMBL" id="ARXS01000016">
    <property type="protein sequence ID" value="MCU5783424.1"/>
    <property type="molecule type" value="Genomic_DNA"/>
</dbReference>
<evidence type="ECO:0000313" key="3">
    <source>
        <dbReference type="Proteomes" id="UP001064106"/>
    </source>
</evidence>
<dbReference type="RefSeq" id="WP_262461027.1">
    <property type="nucleotide sequence ID" value="NZ_ARXS01000016.1"/>
</dbReference>
<keyword evidence="1" id="KW-0732">Signal</keyword>
<gene>
    <name evidence="2" type="ORF">MA04_02724</name>
</gene>
<evidence type="ECO:0000256" key="1">
    <source>
        <dbReference type="SAM" id="SignalP"/>
    </source>
</evidence>
<feature type="signal peptide" evidence="1">
    <location>
        <begin position="1"/>
        <end position="24"/>
    </location>
</feature>
<name>A0ABT2R0Y9_9GAMM</name>
<comment type="caution">
    <text evidence="2">The sequence shown here is derived from an EMBL/GenBank/DDBJ whole genome shotgun (WGS) entry which is preliminary data.</text>
</comment>
<sequence length="205" mass="22150">MLSKRTFLLPLACLISLAPLGAKAAPEWADPDYPEIDYGGTYGMLASENGFKEMMGWWAYGDSGAAYSNIDSLKSAANKSLLMREHDHTRFEAECTDGKLAFVVTHASGMGKGPSAFAVTDSGDIEVVYSFDGGEAHKAAWPDLFEGRSTGLRQDQAYRFMKALEKADDVVLRMHSSDGSPLELNFALAGAEEAFAPVLEACGYQ</sequence>
<evidence type="ECO:0000313" key="2">
    <source>
        <dbReference type="EMBL" id="MCU5783424.1"/>
    </source>
</evidence>
<proteinExistence type="predicted"/>
<reference evidence="2" key="1">
    <citation type="submission" date="2012-09" db="EMBL/GenBank/DDBJ databases">
        <title>Genome Sequence of alkane-degrading Bacterium Alcanivorax balearicus MACL04.</title>
        <authorList>
            <person name="Lai Q."/>
            <person name="Shao Z."/>
        </authorList>
    </citation>
    <scope>NUCLEOTIDE SEQUENCE</scope>
    <source>
        <strain evidence="2">MACL04</strain>
    </source>
</reference>
<keyword evidence="3" id="KW-1185">Reference proteome</keyword>